<evidence type="ECO:0000256" key="5">
    <source>
        <dbReference type="ARBA" id="ARBA00022490"/>
    </source>
</evidence>
<dbReference type="PROSITE" id="PS51585">
    <property type="entry name" value="SAM_MT_TPMT"/>
    <property type="match status" value="1"/>
</dbReference>
<dbReference type="GO" id="GO:0005737">
    <property type="term" value="C:cytoplasm"/>
    <property type="evidence" value="ECO:0007669"/>
    <property type="project" value="UniProtKB-SubCell"/>
</dbReference>
<dbReference type="NCBIfam" id="TIGR03840">
    <property type="entry name" value="TMPT_Se_Te"/>
    <property type="match status" value="1"/>
</dbReference>
<dbReference type="GO" id="GO:0032259">
    <property type="term" value="P:methylation"/>
    <property type="evidence" value="ECO:0007669"/>
    <property type="project" value="UniProtKB-KW"/>
</dbReference>
<evidence type="ECO:0000256" key="2">
    <source>
        <dbReference type="ARBA" id="ARBA00004496"/>
    </source>
</evidence>
<dbReference type="FunFam" id="3.40.50.150:FF:000101">
    <property type="entry name" value="Thiopurine S-methyltransferase"/>
    <property type="match status" value="1"/>
</dbReference>
<dbReference type="HAMAP" id="MF_00812">
    <property type="entry name" value="Thiopur_methtran"/>
    <property type="match status" value="1"/>
</dbReference>
<evidence type="ECO:0000256" key="4">
    <source>
        <dbReference type="ARBA" id="ARBA00011905"/>
    </source>
</evidence>
<dbReference type="AlphaFoldDB" id="A0A3B0WYF4"/>
<evidence type="ECO:0000256" key="7">
    <source>
        <dbReference type="ARBA" id="ARBA00022679"/>
    </source>
</evidence>
<dbReference type="PIRSF" id="PIRSF023956">
    <property type="entry name" value="Thiopurine_S-methyltransferase"/>
    <property type="match status" value="1"/>
</dbReference>
<dbReference type="PANTHER" id="PTHR10259">
    <property type="entry name" value="THIOPURINE S-METHYLTRANSFERASE"/>
    <property type="match status" value="1"/>
</dbReference>
<evidence type="ECO:0000256" key="6">
    <source>
        <dbReference type="ARBA" id="ARBA00022603"/>
    </source>
</evidence>
<organism evidence="9">
    <name type="scientific">hydrothermal vent metagenome</name>
    <dbReference type="NCBI Taxonomy" id="652676"/>
    <lineage>
        <taxon>unclassified sequences</taxon>
        <taxon>metagenomes</taxon>
        <taxon>ecological metagenomes</taxon>
    </lineage>
</organism>
<proteinExistence type="inferred from homology"/>
<dbReference type="GO" id="GO:0010038">
    <property type="term" value="P:response to metal ion"/>
    <property type="evidence" value="ECO:0007669"/>
    <property type="project" value="InterPro"/>
</dbReference>
<dbReference type="EC" id="2.1.1.67" evidence="4"/>
<dbReference type="InterPro" id="IPR029063">
    <property type="entry name" value="SAM-dependent_MTases_sf"/>
</dbReference>
<keyword evidence="5" id="KW-0963">Cytoplasm</keyword>
<dbReference type="InterPro" id="IPR022474">
    <property type="entry name" value="Thiopur_S-MeTfrase_Se/Te_detox"/>
</dbReference>
<comment type="subcellular location">
    <subcellularLocation>
        <location evidence="2">Cytoplasm</location>
    </subcellularLocation>
</comment>
<dbReference type="InterPro" id="IPR008854">
    <property type="entry name" value="TPMT"/>
</dbReference>
<protein>
    <recommendedName>
        <fullName evidence="4">thiopurine S-methyltransferase</fullName>
        <ecNumber evidence="4">2.1.1.67</ecNumber>
    </recommendedName>
</protein>
<dbReference type="EMBL" id="UOFF01000208">
    <property type="protein sequence ID" value="VAW56282.1"/>
    <property type="molecule type" value="Genomic_DNA"/>
</dbReference>
<dbReference type="SUPFAM" id="SSF53335">
    <property type="entry name" value="S-adenosyl-L-methionine-dependent methyltransferases"/>
    <property type="match status" value="1"/>
</dbReference>
<evidence type="ECO:0000256" key="1">
    <source>
        <dbReference type="ARBA" id="ARBA00000903"/>
    </source>
</evidence>
<comment type="similarity">
    <text evidence="3">Belongs to the class I-like SAM-binding methyltransferase superfamily. TPMT family.</text>
</comment>
<sequence>MEINFWEQRWIDNKIAFHQHIINPYLIDYLSNFQLQKQAVVFIPLCGKSLDIAWFAAQQHSVLGIECSEKAIKDFFKEQELDAKIEQSKTFTHYKTNNITLLHGDFFKLDPQDLKHVDIVYDRASLVALPEDLRQRYVNLLTQALPDKAEIFLVSLEYNQTAMSGPPFSVNHNGIIHLFEPDFSVNLLHECNIIESHLKFKERGLTYLLERIYKITRTTS</sequence>
<evidence type="ECO:0000313" key="9">
    <source>
        <dbReference type="EMBL" id="VAW56282.1"/>
    </source>
</evidence>
<dbReference type="Gene3D" id="3.40.50.150">
    <property type="entry name" value="Vaccinia Virus protein VP39"/>
    <property type="match status" value="1"/>
</dbReference>
<dbReference type="NCBIfam" id="NF009732">
    <property type="entry name" value="PRK13255.1"/>
    <property type="match status" value="1"/>
</dbReference>
<keyword evidence="8" id="KW-0949">S-adenosyl-L-methionine</keyword>
<dbReference type="InterPro" id="IPR025835">
    <property type="entry name" value="Thiopurine_S-MeTrfase"/>
</dbReference>
<comment type="catalytic activity">
    <reaction evidence="1">
        <text>S-adenosyl-L-methionine + a thiopurine = S-adenosyl-L-homocysteine + a thiopurine S-methylether.</text>
        <dbReference type="EC" id="2.1.1.67"/>
    </reaction>
</comment>
<dbReference type="Pfam" id="PF05724">
    <property type="entry name" value="TPMT"/>
    <property type="match status" value="1"/>
</dbReference>
<dbReference type="CDD" id="cd02440">
    <property type="entry name" value="AdoMet_MTases"/>
    <property type="match status" value="1"/>
</dbReference>
<keyword evidence="7 9" id="KW-0808">Transferase</keyword>
<reference evidence="9" key="1">
    <citation type="submission" date="2018-06" db="EMBL/GenBank/DDBJ databases">
        <authorList>
            <person name="Zhirakovskaya E."/>
        </authorList>
    </citation>
    <scope>NUCLEOTIDE SEQUENCE</scope>
</reference>
<keyword evidence="6 9" id="KW-0489">Methyltransferase</keyword>
<evidence type="ECO:0000256" key="3">
    <source>
        <dbReference type="ARBA" id="ARBA00008145"/>
    </source>
</evidence>
<gene>
    <name evidence="9" type="ORF">MNBD_GAMMA07-1169</name>
</gene>
<name>A0A3B0WYF4_9ZZZZ</name>
<evidence type="ECO:0000256" key="8">
    <source>
        <dbReference type="ARBA" id="ARBA00022691"/>
    </source>
</evidence>
<dbReference type="PANTHER" id="PTHR10259:SF11">
    <property type="entry name" value="THIOPURINE S-METHYLTRANSFERASE"/>
    <property type="match status" value="1"/>
</dbReference>
<accession>A0A3B0WYF4</accession>
<dbReference type="GO" id="GO:0008119">
    <property type="term" value="F:thiopurine S-methyltransferase activity"/>
    <property type="evidence" value="ECO:0007669"/>
    <property type="project" value="UniProtKB-EC"/>
</dbReference>